<dbReference type="InterPro" id="IPR029481">
    <property type="entry name" value="ABC_trans_N"/>
</dbReference>
<organism evidence="12 13">
    <name type="scientific">Exidia glandulosa HHB12029</name>
    <dbReference type="NCBI Taxonomy" id="1314781"/>
    <lineage>
        <taxon>Eukaryota</taxon>
        <taxon>Fungi</taxon>
        <taxon>Dikarya</taxon>
        <taxon>Basidiomycota</taxon>
        <taxon>Agaricomycotina</taxon>
        <taxon>Agaricomycetes</taxon>
        <taxon>Auriculariales</taxon>
        <taxon>Exidiaceae</taxon>
        <taxon>Exidia</taxon>
    </lineage>
</organism>
<evidence type="ECO:0000256" key="1">
    <source>
        <dbReference type="ARBA" id="ARBA00004141"/>
    </source>
</evidence>
<evidence type="ECO:0000256" key="9">
    <source>
        <dbReference type="SAM" id="MobiDB-lite"/>
    </source>
</evidence>
<evidence type="ECO:0000256" key="5">
    <source>
        <dbReference type="ARBA" id="ARBA00022741"/>
    </source>
</evidence>
<protein>
    <submittedName>
        <fullName evidence="12">Pleiotropic drug resistance ABC transporter</fullName>
    </submittedName>
</protein>
<dbReference type="Pfam" id="PF01061">
    <property type="entry name" value="ABC2_membrane"/>
    <property type="match status" value="2"/>
</dbReference>
<dbReference type="InterPro" id="IPR034003">
    <property type="entry name" value="ABCG_PDR_2"/>
</dbReference>
<dbReference type="InterPro" id="IPR010929">
    <property type="entry name" value="PDR_CDR_ABC"/>
</dbReference>
<comment type="subcellular location">
    <subcellularLocation>
        <location evidence="1">Membrane</location>
        <topology evidence="1">Multi-pass membrane protein</topology>
    </subcellularLocation>
</comment>
<feature type="transmembrane region" description="Helical" evidence="10">
    <location>
        <begin position="1254"/>
        <end position="1280"/>
    </location>
</feature>
<evidence type="ECO:0000259" key="11">
    <source>
        <dbReference type="PROSITE" id="PS50893"/>
    </source>
</evidence>
<feature type="region of interest" description="Disordered" evidence="9">
    <location>
        <begin position="1"/>
        <end position="49"/>
    </location>
</feature>
<dbReference type="Gene3D" id="3.40.50.300">
    <property type="entry name" value="P-loop containing nucleotide triphosphate hydrolases"/>
    <property type="match status" value="2"/>
</dbReference>
<feature type="transmembrane region" description="Helical" evidence="10">
    <location>
        <begin position="1442"/>
        <end position="1463"/>
    </location>
</feature>
<feature type="transmembrane region" description="Helical" evidence="10">
    <location>
        <begin position="650"/>
        <end position="670"/>
    </location>
</feature>
<dbReference type="InterPro" id="IPR003593">
    <property type="entry name" value="AAA+_ATPase"/>
</dbReference>
<keyword evidence="5" id="KW-0547">Nucleotide-binding</keyword>
<gene>
    <name evidence="12" type="ORF">EXIGLDRAFT_649330</name>
</gene>
<dbReference type="Proteomes" id="UP000077266">
    <property type="component" value="Unassembled WGS sequence"/>
</dbReference>
<dbReference type="GO" id="GO:0016887">
    <property type="term" value="F:ATP hydrolysis activity"/>
    <property type="evidence" value="ECO:0007669"/>
    <property type="project" value="InterPro"/>
</dbReference>
<dbReference type="InterPro" id="IPR034001">
    <property type="entry name" value="ABCG_PDR_1"/>
</dbReference>
<dbReference type="InterPro" id="IPR043926">
    <property type="entry name" value="ABCG_dom"/>
</dbReference>
<feature type="region of interest" description="Disordered" evidence="9">
    <location>
        <begin position="800"/>
        <end position="828"/>
    </location>
</feature>
<evidence type="ECO:0000313" key="12">
    <source>
        <dbReference type="EMBL" id="KZV90437.1"/>
    </source>
</evidence>
<proteinExistence type="inferred from homology"/>
<dbReference type="InterPro" id="IPR003439">
    <property type="entry name" value="ABC_transporter-like_ATP-bd"/>
</dbReference>
<keyword evidence="7 10" id="KW-1133">Transmembrane helix</keyword>
<keyword evidence="13" id="KW-1185">Reference proteome</keyword>
<dbReference type="InterPro" id="IPR017871">
    <property type="entry name" value="ABC_transporter-like_CS"/>
</dbReference>
<accession>A0A165GFB9</accession>
<evidence type="ECO:0000256" key="10">
    <source>
        <dbReference type="SAM" id="Phobius"/>
    </source>
</evidence>
<comment type="similarity">
    <text evidence="2">Belongs to the ABC transporter superfamily. ABCG family. PDR (TC 3.A.1.205) subfamily.</text>
</comment>
<dbReference type="PANTHER" id="PTHR19241">
    <property type="entry name" value="ATP-BINDING CASSETTE TRANSPORTER"/>
    <property type="match status" value="1"/>
</dbReference>
<evidence type="ECO:0000256" key="8">
    <source>
        <dbReference type="ARBA" id="ARBA00023136"/>
    </source>
</evidence>
<dbReference type="FunCoup" id="A0A165GFB9">
    <property type="interactions" value="114"/>
</dbReference>
<evidence type="ECO:0000256" key="2">
    <source>
        <dbReference type="ARBA" id="ARBA00006012"/>
    </source>
</evidence>
<dbReference type="OrthoDB" id="245989at2759"/>
<keyword evidence="6" id="KW-0067">ATP-binding</keyword>
<dbReference type="Pfam" id="PF19055">
    <property type="entry name" value="ABC2_membrane_7"/>
    <property type="match status" value="1"/>
</dbReference>
<sequence length="1485" mass="165057">MADSEAQQKHLSIIVEDGGLHQHHAPATTPGEMEEHGRPHTTRARSSSRVNIDHFDPAGVQALERQLTSEHVNRPPSPASSQSSVTLAPGENFDFERTVRHVVRKAEEANIKQRNLGVVFKDLRVVGKGATAAHQQTLGSLFNPATILHNIQAGRHPETRDILSGFEGVVRPGEMLLVLGRPGSGCSTLLKVLANQRYQYHAVEGEVLYDSITPEQLEKHYRGDVLYCPEDDVHFPTLRVEETIKFASTTRVPQKRIDSLTRKDAINRLTEVITTVFGLRHARKTPVGDAAIRGVSGGEKKRVSISEAMVSRARITAWDNSTRGLDASTALEFGRAVRIATDTFNITSVVSLYQASESLYELFDKVCVIYEGRMAYFGPADQARRYFEDMGYEPANRQTTPDFLVAVTDPMGRIPRDPAPTGHPVPRTADDFARYFVESRVGKANTDEVEAYKRDNVGHEHRALEYKHSAREEHATTARKSSPYIVSVWMQTKAVMLRRVQIMRGNMLFTMLNALSFVFQAIIMGTVFYKVPESTSAYFSRGGVLFFAILFGALTAMSEIPSLYAQRPIVHRQMRGAMYHPFVEAVALTLVDMPITFAILVVYSVIIYFMVDLQRTAGQFFIFLLFVYTVSIIMKGWFRAIAAGFKAEASAQAFAGISVLVLSIYTGYTIPKPSVPGALRWITYINPLRYAFEGLITNEFHTLQGTCAGLVPQGPGYEGVQLENQVCPTVGSVPGSNIVDGNRFVNLSYGYSYSNLWMNYGIVVAFGVAFIAALLALTEMNTSLSVETAITLFKRGSRKIQGSSPADAEKGKAPTPSSASDSQAPGISAEAEKALEGAATSSGDVFTWQGLSYTVPVGGGEQRRLLDDVSGFVAPGRLTALMGESGAGKTTLLNVLAQRVDTGVVSGHTFVNGHSVPPDFQAQTGYCQQTDTHLEQSTVREALIFSAKLRQPPEVPIAEKIAYAEKCLKMCGLEEYAEAIVGTLSVEHRKRTTIGVELAAKPRLLLFLDEPTSGLDSQSAWAIMAFLRSLADHGQAILCTIHQPSAELFQVFDRVLLLRKGGQTVYFGDLGTNATTLIQYFERNGSRTCDPKENPAEFMLDVIGAGATAAATQDWHSVWHQSPERQAVQEEIEHVHSEGRSRGAVEATFRSEFATGWFYQVKELLNRLAVSYWRNPTYIMAKFVLSIFGGLFIGFTFFHSKDTQQGTQNKLFAIFMATILSVPLSNQTQVPFINMRNIYEIRERPSRMYSWTALVTAQILVEIPLNMATSAMIFFCWYWTVGFETSRAGFTFLTLVVAFPLYYQTFSQTVAAMSPNVEIAALAFSFLFSFVLTFDGVLQPYRQLGWWKWMYRISPYTYLIEALYGQAIGHQQINCSAVELVTLNPPSGQKCGDYLKAYIGRAGGYVVNGEATSACQFCSTRTTDEFMENNFNIFYHHHWRNLGIVLGFVCLNIFTIYAFTYLFRIRTGPFFKLPGFLRRRRNSNK</sequence>
<feature type="transmembrane region" description="Helical" evidence="10">
    <location>
        <begin position="617"/>
        <end position="638"/>
    </location>
</feature>
<dbReference type="Pfam" id="PF00005">
    <property type="entry name" value="ABC_tran"/>
    <property type="match status" value="2"/>
</dbReference>
<dbReference type="EMBL" id="KV426049">
    <property type="protein sequence ID" value="KZV90437.1"/>
    <property type="molecule type" value="Genomic_DNA"/>
</dbReference>
<keyword evidence="8 10" id="KW-0472">Membrane</keyword>
<feature type="transmembrane region" description="Helical" evidence="10">
    <location>
        <begin position="757"/>
        <end position="777"/>
    </location>
</feature>
<keyword evidence="4 10" id="KW-0812">Transmembrane</keyword>
<evidence type="ECO:0000313" key="13">
    <source>
        <dbReference type="Proteomes" id="UP000077266"/>
    </source>
</evidence>
<dbReference type="InterPro" id="IPR013525">
    <property type="entry name" value="ABC2_TM"/>
</dbReference>
<reference evidence="12 13" key="1">
    <citation type="journal article" date="2016" name="Mol. Biol. Evol.">
        <title>Comparative Genomics of Early-Diverging Mushroom-Forming Fungi Provides Insights into the Origins of Lignocellulose Decay Capabilities.</title>
        <authorList>
            <person name="Nagy L.G."/>
            <person name="Riley R."/>
            <person name="Tritt A."/>
            <person name="Adam C."/>
            <person name="Daum C."/>
            <person name="Floudas D."/>
            <person name="Sun H."/>
            <person name="Yadav J.S."/>
            <person name="Pangilinan J."/>
            <person name="Larsson K.H."/>
            <person name="Matsuura K."/>
            <person name="Barry K."/>
            <person name="Labutti K."/>
            <person name="Kuo R."/>
            <person name="Ohm R.A."/>
            <person name="Bhattacharya S.S."/>
            <person name="Shirouzu T."/>
            <person name="Yoshinaga Y."/>
            <person name="Martin F.M."/>
            <person name="Grigoriev I.V."/>
            <person name="Hibbett D.S."/>
        </authorList>
    </citation>
    <scope>NUCLEOTIDE SEQUENCE [LARGE SCALE GENOMIC DNA]</scope>
    <source>
        <strain evidence="12 13">HHB12029</strain>
    </source>
</reference>
<feature type="domain" description="ABC transporter" evidence="11">
    <location>
        <begin position="148"/>
        <end position="396"/>
    </location>
</feature>
<evidence type="ECO:0000256" key="4">
    <source>
        <dbReference type="ARBA" id="ARBA00022692"/>
    </source>
</evidence>
<feature type="region of interest" description="Disordered" evidence="9">
    <location>
        <begin position="68"/>
        <end position="89"/>
    </location>
</feature>
<name>A0A165GFB9_EXIGL</name>
<dbReference type="SUPFAM" id="SSF52540">
    <property type="entry name" value="P-loop containing nucleoside triphosphate hydrolases"/>
    <property type="match status" value="2"/>
</dbReference>
<dbReference type="PROSITE" id="PS00211">
    <property type="entry name" value="ABC_TRANSPORTER_1"/>
    <property type="match status" value="1"/>
</dbReference>
<dbReference type="Pfam" id="PF14510">
    <property type="entry name" value="ABC_trans_N"/>
    <property type="match status" value="1"/>
</dbReference>
<dbReference type="CDD" id="cd03232">
    <property type="entry name" value="ABCG_PDR_domain2"/>
    <property type="match status" value="1"/>
</dbReference>
<evidence type="ECO:0000256" key="6">
    <source>
        <dbReference type="ARBA" id="ARBA00022840"/>
    </source>
</evidence>
<dbReference type="InterPro" id="IPR027417">
    <property type="entry name" value="P-loop_NTPase"/>
</dbReference>
<feature type="transmembrane region" description="Helical" evidence="10">
    <location>
        <begin position="1286"/>
        <end position="1303"/>
    </location>
</feature>
<dbReference type="Pfam" id="PF06422">
    <property type="entry name" value="PDR_CDR"/>
    <property type="match status" value="2"/>
</dbReference>
<feature type="domain" description="ABC transporter" evidence="11">
    <location>
        <begin position="846"/>
        <end position="1085"/>
    </location>
</feature>
<evidence type="ECO:0000256" key="7">
    <source>
        <dbReference type="ARBA" id="ARBA00022989"/>
    </source>
</evidence>
<dbReference type="GO" id="GO:0016020">
    <property type="term" value="C:membrane"/>
    <property type="evidence" value="ECO:0007669"/>
    <property type="project" value="UniProtKB-SubCell"/>
</dbReference>
<dbReference type="SMART" id="SM00382">
    <property type="entry name" value="AAA"/>
    <property type="match status" value="2"/>
</dbReference>
<dbReference type="PROSITE" id="PS50893">
    <property type="entry name" value="ABC_TRANSPORTER_2"/>
    <property type="match status" value="2"/>
</dbReference>
<dbReference type="STRING" id="1314781.A0A165GFB9"/>
<dbReference type="GO" id="GO:0140359">
    <property type="term" value="F:ABC-type transporter activity"/>
    <property type="evidence" value="ECO:0007669"/>
    <property type="project" value="InterPro"/>
</dbReference>
<feature type="transmembrane region" description="Helical" evidence="10">
    <location>
        <begin position="508"/>
        <end position="531"/>
    </location>
</feature>
<feature type="compositionally biased region" description="Polar residues" evidence="9">
    <location>
        <begin position="815"/>
        <end position="825"/>
    </location>
</feature>
<feature type="transmembrane region" description="Helical" evidence="10">
    <location>
        <begin position="1177"/>
        <end position="1199"/>
    </location>
</feature>
<evidence type="ECO:0000256" key="3">
    <source>
        <dbReference type="ARBA" id="ARBA00022448"/>
    </source>
</evidence>
<dbReference type="GO" id="GO:0005524">
    <property type="term" value="F:ATP binding"/>
    <property type="evidence" value="ECO:0007669"/>
    <property type="project" value="UniProtKB-KW"/>
</dbReference>
<feature type="transmembrane region" description="Helical" evidence="10">
    <location>
        <begin position="1315"/>
        <end position="1334"/>
    </location>
</feature>
<feature type="transmembrane region" description="Helical" evidence="10">
    <location>
        <begin position="585"/>
        <end position="611"/>
    </location>
</feature>
<dbReference type="CDD" id="cd03233">
    <property type="entry name" value="ABCG_PDR_domain1"/>
    <property type="match status" value="1"/>
</dbReference>
<keyword evidence="3" id="KW-0813">Transport</keyword>
<feature type="transmembrane region" description="Helical" evidence="10">
    <location>
        <begin position="543"/>
        <end position="564"/>
    </location>
</feature>
<feature type="transmembrane region" description="Helical" evidence="10">
    <location>
        <begin position="1211"/>
        <end position="1233"/>
    </location>
</feature>
<dbReference type="InParanoid" id="A0A165GFB9"/>
<dbReference type="FunFam" id="3.40.50.300:FF:000054">
    <property type="entry name" value="ABC multidrug transporter atrF"/>
    <property type="match status" value="1"/>
</dbReference>